<organism evidence="1 2">
    <name type="scientific">Mycobacterium phage BirdsNest</name>
    <dbReference type="NCBI Taxonomy" id="2686231"/>
    <lineage>
        <taxon>Viruses</taxon>
        <taxon>Duplodnaviria</taxon>
        <taxon>Heunggongvirae</taxon>
        <taxon>Uroviricota</taxon>
        <taxon>Caudoviricetes</taxon>
        <taxon>Bclasvirinae</taxon>
        <taxon>Birdsnestvirus</taxon>
        <taxon>Birdsnestvirus birdsnest</taxon>
    </lineage>
</organism>
<sequence>MKWSREGDGGAYTAGPYRVERVVGSTWRASGPGMDPEVNWRGKNLAQDECRRACVRRLLGEGQAETEPVIGDVVVVPGTAVRGHLSSILTIDPDNPTYVLKTSRGKRHCLRRAEFEVVMP</sequence>
<reference evidence="1 2" key="1">
    <citation type="submission" date="2019-12" db="EMBL/GenBank/DDBJ databases">
        <authorList>
            <person name="Lauer M.J."/>
            <person name="Curtus N.L."/>
            <person name="Garlena R.A."/>
            <person name="Russell D.A."/>
            <person name="Pope W.H."/>
            <person name="Jacobs-Sera D."/>
            <person name="Hatfull G.F."/>
        </authorList>
    </citation>
    <scope>NUCLEOTIDE SEQUENCE [LARGE SCALE GENOMIC DNA]</scope>
</reference>
<protein>
    <submittedName>
        <fullName evidence="1">Uncharacterized protein</fullName>
    </submittedName>
</protein>
<evidence type="ECO:0000313" key="1">
    <source>
        <dbReference type="EMBL" id="QHB37306.1"/>
    </source>
</evidence>
<proteinExistence type="predicted"/>
<dbReference type="GeneID" id="60320868"/>
<dbReference type="KEGG" id="vg:60320868"/>
<dbReference type="RefSeq" id="YP_009949463.1">
    <property type="nucleotide sequence ID" value="NC_051581.1"/>
</dbReference>
<dbReference type="EMBL" id="MN813686">
    <property type="protein sequence ID" value="QHB37306.1"/>
    <property type="molecule type" value="Genomic_DNA"/>
</dbReference>
<gene>
    <name evidence="1" type="primary">4</name>
    <name evidence="1" type="ORF">PBI_BIRDSNEST_4</name>
</gene>
<name>A0A6B9L6V9_9CAUD</name>
<keyword evidence="2" id="KW-1185">Reference proteome</keyword>
<accession>A0A6B9L6V9</accession>
<evidence type="ECO:0000313" key="2">
    <source>
        <dbReference type="Proteomes" id="UP000463946"/>
    </source>
</evidence>
<dbReference type="Proteomes" id="UP000463946">
    <property type="component" value="Segment"/>
</dbReference>